<feature type="compositionally biased region" description="Basic and acidic residues" evidence="1">
    <location>
        <begin position="198"/>
        <end position="217"/>
    </location>
</feature>
<protein>
    <submittedName>
        <fullName evidence="2">Uncharacterized protein</fullName>
    </submittedName>
</protein>
<feature type="compositionally biased region" description="Basic and acidic residues" evidence="1">
    <location>
        <begin position="175"/>
        <end position="190"/>
    </location>
</feature>
<reference evidence="2 3" key="1">
    <citation type="journal article" date="2018" name="PLoS ONE">
        <title>The draft genome of Kipferlia bialata reveals reductive genome evolution in fornicate parasites.</title>
        <authorList>
            <person name="Tanifuji G."/>
            <person name="Takabayashi S."/>
            <person name="Kume K."/>
            <person name="Takagi M."/>
            <person name="Nakayama T."/>
            <person name="Kamikawa R."/>
            <person name="Inagaki Y."/>
            <person name="Hashimoto T."/>
        </authorList>
    </citation>
    <scope>NUCLEOTIDE SEQUENCE [LARGE SCALE GENOMIC DNA]</scope>
    <source>
        <strain evidence="2">NY0173</strain>
    </source>
</reference>
<evidence type="ECO:0000256" key="1">
    <source>
        <dbReference type="SAM" id="MobiDB-lite"/>
    </source>
</evidence>
<accession>A0A9K3D224</accession>
<feature type="region of interest" description="Disordered" evidence="1">
    <location>
        <begin position="165"/>
        <end position="217"/>
    </location>
</feature>
<keyword evidence="3" id="KW-1185">Reference proteome</keyword>
<evidence type="ECO:0000313" key="2">
    <source>
        <dbReference type="EMBL" id="GIQ86125.1"/>
    </source>
</evidence>
<sequence>MSNAYRKIERFLSDGPEAKRVKALQAFVRDSTPEEQRRVYQLHYETIFHLLTSHINALHRLKVERGVRHTTSETIALLPMLGLLFTHNRERMAKRWGARALRSLLCTLLSPSRKAKLRTASFKLLLMYVDALGPLSVAAERDNGPSVSILLHALGLDRDVVGPLGTGTPASSEALEERTVSKPVLEKDGGDGGGLGVRGDRETERQREREREREGRW</sequence>
<proteinExistence type="predicted"/>
<evidence type="ECO:0000313" key="3">
    <source>
        <dbReference type="Proteomes" id="UP000265618"/>
    </source>
</evidence>
<name>A0A9K3D224_9EUKA</name>
<comment type="caution">
    <text evidence="2">The sequence shown here is derived from an EMBL/GenBank/DDBJ whole genome shotgun (WGS) entry which is preliminary data.</text>
</comment>
<dbReference type="Proteomes" id="UP000265618">
    <property type="component" value="Unassembled WGS sequence"/>
</dbReference>
<dbReference type="OrthoDB" id="10680953at2759"/>
<gene>
    <name evidence="2" type="ORF">KIPB_007916</name>
</gene>
<dbReference type="EMBL" id="BDIP01002330">
    <property type="protein sequence ID" value="GIQ86125.1"/>
    <property type="molecule type" value="Genomic_DNA"/>
</dbReference>
<dbReference type="AlphaFoldDB" id="A0A9K3D224"/>
<organism evidence="2 3">
    <name type="scientific">Kipferlia bialata</name>
    <dbReference type="NCBI Taxonomy" id="797122"/>
    <lineage>
        <taxon>Eukaryota</taxon>
        <taxon>Metamonada</taxon>
        <taxon>Carpediemonas-like organisms</taxon>
        <taxon>Kipferlia</taxon>
    </lineage>
</organism>